<dbReference type="EMBL" id="AE017194">
    <property type="protein sequence ID" value="AAS40891.1"/>
    <property type="molecule type" value="Genomic_DNA"/>
</dbReference>
<accession>Q73A19</accession>
<dbReference type="KEGG" id="bca:BCE_1967"/>
<dbReference type="AlphaFoldDB" id="Q73A19"/>
<reference evidence="1 2" key="1">
    <citation type="journal article" date="2004" name="Nucleic Acids Res.">
        <title>The genome sequence of Bacillus cereus ATCC 10987 reveals metabolic adaptations and a large plasmid related to Bacillus anthracis pXO1.</title>
        <authorList>
            <person name="Rasko D.A."/>
            <person name="Ravel J."/>
            <person name="Okstad O.A."/>
            <person name="Helgason E."/>
            <person name="Cer R.Z."/>
            <person name="Jiang L."/>
            <person name="Shores K.A."/>
            <person name="Fouts D.E."/>
            <person name="Tourasse N.J."/>
            <person name="Angiuoli S.V."/>
            <person name="Kolonay J."/>
            <person name="Nelson W.C."/>
            <person name="Kolsto A.-B."/>
            <person name="Fraser C.M."/>
            <person name="Read T.D."/>
        </authorList>
    </citation>
    <scope>NUCLEOTIDE SEQUENCE [LARGE SCALE GENOMIC DNA]</scope>
    <source>
        <strain evidence="2">ATCC 10987 / NRS 248</strain>
    </source>
</reference>
<organism evidence="1 2">
    <name type="scientific">Bacillus cereus (strain ATCC 10987 / NRS 248)</name>
    <dbReference type="NCBI Taxonomy" id="222523"/>
    <lineage>
        <taxon>Bacteria</taxon>
        <taxon>Bacillati</taxon>
        <taxon>Bacillota</taxon>
        <taxon>Bacilli</taxon>
        <taxon>Bacillales</taxon>
        <taxon>Bacillaceae</taxon>
        <taxon>Bacillus</taxon>
        <taxon>Bacillus cereus group</taxon>
    </lineage>
</organism>
<gene>
    <name evidence="1" type="ordered locus">BCE_1967</name>
</gene>
<evidence type="ECO:0000313" key="1">
    <source>
        <dbReference type="EMBL" id="AAS40891.1"/>
    </source>
</evidence>
<dbReference type="Proteomes" id="UP000002527">
    <property type="component" value="Chromosome"/>
</dbReference>
<dbReference type="HOGENOM" id="CLU_3394885_0_0_9"/>
<name>Q73A19_BACC1</name>
<protein>
    <submittedName>
        <fullName evidence="1">Uncharacterized protein</fullName>
    </submittedName>
</protein>
<proteinExistence type="predicted"/>
<sequence length="31" mass="3796">MNILHKNIIHLKLNNVRKYEIPFCFHISFVL</sequence>
<evidence type="ECO:0000313" key="2">
    <source>
        <dbReference type="Proteomes" id="UP000002527"/>
    </source>
</evidence>